<name>A0A8J5R304_ZIZPA</name>
<keyword evidence="2" id="KW-1185">Reference proteome</keyword>
<evidence type="ECO:0000313" key="2">
    <source>
        <dbReference type="Proteomes" id="UP000729402"/>
    </source>
</evidence>
<protein>
    <submittedName>
        <fullName evidence="1">Uncharacterized protein</fullName>
    </submittedName>
</protein>
<reference evidence="1" key="2">
    <citation type="submission" date="2021-02" db="EMBL/GenBank/DDBJ databases">
        <authorList>
            <person name="Kimball J.A."/>
            <person name="Haas M.W."/>
            <person name="Macchietto M."/>
            <person name="Kono T."/>
            <person name="Duquette J."/>
            <person name="Shao M."/>
        </authorList>
    </citation>
    <scope>NUCLEOTIDE SEQUENCE</scope>
    <source>
        <tissue evidence="1">Fresh leaf tissue</tissue>
    </source>
</reference>
<evidence type="ECO:0000313" key="1">
    <source>
        <dbReference type="EMBL" id="KAG8044561.1"/>
    </source>
</evidence>
<dbReference type="Proteomes" id="UP000729402">
    <property type="component" value="Unassembled WGS sequence"/>
</dbReference>
<gene>
    <name evidence="1" type="ORF">GUJ93_ZPchr0069g33259</name>
</gene>
<accession>A0A8J5R304</accession>
<sequence length="95" mass="10739">MVMRSCSVRKLLRLSARLASRVSRSARLNLLSIGMQTNSSLASFSDSFHRSALHRLFLSLIQKTRCWAPDLPTPLLLGLTILFRLLSLKKQILES</sequence>
<reference evidence="1" key="1">
    <citation type="journal article" date="2021" name="bioRxiv">
        <title>Whole Genome Assembly and Annotation of Northern Wild Rice, Zizania palustris L., Supports a Whole Genome Duplication in the Zizania Genus.</title>
        <authorList>
            <person name="Haas M."/>
            <person name="Kono T."/>
            <person name="Macchietto M."/>
            <person name="Millas R."/>
            <person name="McGilp L."/>
            <person name="Shao M."/>
            <person name="Duquette J."/>
            <person name="Hirsch C.N."/>
            <person name="Kimball J."/>
        </authorList>
    </citation>
    <scope>NUCLEOTIDE SEQUENCE</scope>
    <source>
        <tissue evidence="1">Fresh leaf tissue</tissue>
    </source>
</reference>
<proteinExistence type="predicted"/>
<organism evidence="1 2">
    <name type="scientific">Zizania palustris</name>
    <name type="common">Northern wild rice</name>
    <dbReference type="NCBI Taxonomy" id="103762"/>
    <lineage>
        <taxon>Eukaryota</taxon>
        <taxon>Viridiplantae</taxon>
        <taxon>Streptophyta</taxon>
        <taxon>Embryophyta</taxon>
        <taxon>Tracheophyta</taxon>
        <taxon>Spermatophyta</taxon>
        <taxon>Magnoliopsida</taxon>
        <taxon>Liliopsida</taxon>
        <taxon>Poales</taxon>
        <taxon>Poaceae</taxon>
        <taxon>BOP clade</taxon>
        <taxon>Oryzoideae</taxon>
        <taxon>Oryzeae</taxon>
        <taxon>Zizaniinae</taxon>
        <taxon>Zizania</taxon>
    </lineage>
</organism>
<dbReference type="AlphaFoldDB" id="A0A8J5R304"/>
<comment type="caution">
    <text evidence="1">The sequence shown here is derived from an EMBL/GenBank/DDBJ whole genome shotgun (WGS) entry which is preliminary data.</text>
</comment>
<dbReference type="EMBL" id="JAAALK010000546">
    <property type="protein sequence ID" value="KAG8044561.1"/>
    <property type="molecule type" value="Genomic_DNA"/>
</dbReference>